<dbReference type="AlphaFoldDB" id="A0A1F7F1F1"/>
<name>A0A1F7F1F1_UNCRA</name>
<dbReference type="PANTHER" id="PTHR34404">
    <property type="entry name" value="REGULATORY PROTEIN, FMDB FAMILY"/>
    <property type="match status" value="1"/>
</dbReference>
<sequence>MPTYEYSCNTCRKTFEVWQKISEEPLKTCIFKGCTGTVTRSVGGGAGLIFKGSGFYINDYKKKGEHKNAEPAKKESIPASPSEKIK</sequence>
<reference evidence="3 4" key="1">
    <citation type="journal article" date="2016" name="Nat. Commun.">
        <title>Thousands of microbial genomes shed light on interconnected biogeochemical processes in an aquifer system.</title>
        <authorList>
            <person name="Anantharaman K."/>
            <person name="Brown C.T."/>
            <person name="Hug L.A."/>
            <person name="Sharon I."/>
            <person name="Castelle C.J."/>
            <person name="Probst A.J."/>
            <person name="Thomas B.C."/>
            <person name="Singh A."/>
            <person name="Wilkins M.J."/>
            <person name="Karaoz U."/>
            <person name="Brodie E.L."/>
            <person name="Williams K.H."/>
            <person name="Hubbard S.S."/>
            <person name="Banfield J.F."/>
        </authorList>
    </citation>
    <scope>NUCLEOTIDE SEQUENCE [LARGE SCALE GENOMIC DNA]</scope>
</reference>
<comment type="caution">
    <text evidence="3">The sequence shown here is derived from an EMBL/GenBank/DDBJ whole genome shotgun (WGS) entry which is preliminary data.</text>
</comment>
<evidence type="ECO:0000259" key="2">
    <source>
        <dbReference type="SMART" id="SM00834"/>
    </source>
</evidence>
<evidence type="ECO:0000313" key="3">
    <source>
        <dbReference type="EMBL" id="OGK00484.1"/>
    </source>
</evidence>
<dbReference type="Proteomes" id="UP000179243">
    <property type="component" value="Unassembled WGS sequence"/>
</dbReference>
<gene>
    <name evidence="3" type="ORF">A2519_10775</name>
</gene>
<dbReference type="NCBIfam" id="TIGR02605">
    <property type="entry name" value="CxxC_CxxC_SSSS"/>
    <property type="match status" value="1"/>
</dbReference>
<dbReference type="SMART" id="SM00834">
    <property type="entry name" value="CxxC_CXXC_SSSS"/>
    <property type="match status" value="1"/>
</dbReference>
<protein>
    <recommendedName>
        <fullName evidence="2">Putative regulatory protein FmdB zinc ribbon domain-containing protein</fullName>
    </recommendedName>
</protein>
<evidence type="ECO:0000313" key="4">
    <source>
        <dbReference type="Proteomes" id="UP000179243"/>
    </source>
</evidence>
<evidence type="ECO:0000256" key="1">
    <source>
        <dbReference type="SAM" id="MobiDB-lite"/>
    </source>
</evidence>
<dbReference type="PANTHER" id="PTHR34404:SF2">
    <property type="entry name" value="CONSERVED SERINE RICH PROTEIN"/>
    <property type="match status" value="1"/>
</dbReference>
<proteinExistence type="predicted"/>
<dbReference type="InterPro" id="IPR013429">
    <property type="entry name" value="Regulatory_FmdB_Zinc_ribbon"/>
</dbReference>
<feature type="domain" description="Putative regulatory protein FmdB zinc ribbon" evidence="2">
    <location>
        <begin position="1"/>
        <end position="43"/>
    </location>
</feature>
<dbReference type="Pfam" id="PF09723">
    <property type="entry name" value="Zn_ribbon_8"/>
    <property type="match status" value="1"/>
</dbReference>
<accession>A0A1F7F1F1</accession>
<organism evidence="3 4">
    <name type="scientific">Candidatus Raymondbacteria bacterium RIFOXYD12_FULL_49_13</name>
    <dbReference type="NCBI Taxonomy" id="1817890"/>
    <lineage>
        <taxon>Bacteria</taxon>
        <taxon>Raymondiibacteriota</taxon>
    </lineage>
</organism>
<dbReference type="EMBL" id="MFYX01000146">
    <property type="protein sequence ID" value="OGK00484.1"/>
    <property type="molecule type" value="Genomic_DNA"/>
</dbReference>
<feature type="region of interest" description="Disordered" evidence="1">
    <location>
        <begin position="64"/>
        <end position="86"/>
    </location>
</feature>
<feature type="compositionally biased region" description="Basic and acidic residues" evidence="1">
    <location>
        <begin position="64"/>
        <end position="76"/>
    </location>
</feature>